<evidence type="ECO:0000313" key="6">
    <source>
        <dbReference type="EMBL" id="AIF23603.1"/>
    </source>
</evidence>
<dbReference type="Pfam" id="PF00557">
    <property type="entry name" value="Peptidase_M24"/>
    <property type="match status" value="1"/>
</dbReference>
<dbReference type="InterPro" id="IPR029149">
    <property type="entry name" value="Creatin/AminoP/Spt16_N"/>
</dbReference>
<sequence length="362" mass="38621">MERLVQLREAMTNAGFELLALVPGPSLRYLTGLQFHLSERPLVLFVPQRSRPVLLLPELERSRAEALECDIVTYSDAVGPASAFEAAAAALPPGRLGVEGRSLRFMELELLAQAGIGDERIDAGAVLAQLRMRKSAEELAKMERAVALAEAAFREVQSAIAVGMRERELAAALVQALYEAGSEPELPFAPIVASGPNGASPHHFPGDRKLARGDLLIVDWGATHAGYFSDITRTFVVAAEPTQPQLEAYGAVRAAARAARTLAAPGVAASEVDAAARDALAEAGYGKFFIHRTGHGLGLEVHEEPYINQNSAVALEPGMTFTIEPGVYIPTLGGIRIEDDMVVTQDGSRSLTSLPRDLLVVG</sequence>
<dbReference type="Gene3D" id="3.40.350.10">
    <property type="entry name" value="Creatinase/prolidase N-terminal domain"/>
    <property type="match status" value="1"/>
</dbReference>
<feature type="coiled-coil region" evidence="3">
    <location>
        <begin position="132"/>
        <end position="159"/>
    </location>
</feature>
<dbReference type="GO" id="GO:0046872">
    <property type="term" value="F:metal ion binding"/>
    <property type="evidence" value="ECO:0007669"/>
    <property type="project" value="UniProtKB-KW"/>
</dbReference>
<dbReference type="InterPro" id="IPR000587">
    <property type="entry name" value="Creatinase_N"/>
</dbReference>
<dbReference type="EC" id="3.4.13.9" evidence="6"/>
<dbReference type="InterPro" id="IPR036005">
    <property type="entry name" value="Creatinase/aminopeptidase-like"/>
</dbReference>
<keyword evidence="2 6" id="KW-0378">Hydrolase</keyword>
<feature type="domain" description="Peptidase M24" evidence="4">
    <location>
        <begin position="141"/>
        <end position="345"/>
    </location>
</feature>
<evidence type="ECO:0000259" key="4">
    <source>
        <dbReference type="Pfam" id="PF00557"/>
    </source>
</evidence>
<dbReference type="InterPro" id="IPR050659">
    <property type="entry name" value="Peptidase_M24B"/>
</dbReference>
<dbReference type="EMBL" id="KF901235">
    <property type="protein sequence ID" value="AIF23603.1"/>
    <property type="molecule type" value="Genomic_DNA"/>
</dbReference>
<evidence type="ECO:0000256" key="1">
    <source>
        <dbReference type="ARBA" id="ARBA00022723"/>
    </source>
</evidence>
<dbReference type="PANTHER" id="PTHR46112:SF3">
    <property type="entry name" value="AMINOPEPTIDASE YPDF"/>
    <property type="match status" value="1"/>
</dbReference>
<accession>A0A075IBW1</accession>
<dbReference type="PANTHER" id="PTHR46112">
    <property type="entry name" value="AMINOPEPTIDASE"/>
    <property type="match status" value="1"/>
</dbReference>
<dbReference type="InterPro" id="IPR001131">
    <property type="entry name" value="Peptidase_M24B_aminopep-P_CS"/>
</dbReference>
<dbReference type="PROSITE" id="PS00491">
    <property type="entry name" value="PROLINE_PEPTIDASE"/>
    <property type="match status" value="1"/>
</dbReference>
<dbReference type="Gene3D" id="3.90.230.10">
    <property type="entry name" value="Creatinase/methionine aminopeptidase superfamily"/>
    <property type="match status" value="1"/>
</dbReference>
<protein>
    <submittedName>
        <fullName evidence="6">Putative M24B family peptidase (PepQ)</fullName>
        <ecNumber evidence="6">3.4.13.9</ecNumber>
    </submittedName>
</protein>
<feature type="domain" description="Creatinase N-terminal" evidence="5">
    <location>
        <begin position="3"/>
        <end position="132"/>
    </location>
</feature>
<dbReference type="GO" id="GO:0102009">
    <property type="term" value="F:proline dipeptidase activity"/>
    <property type="evidence" value="ECO:0007669"/>
    <property type="project" value="UniProtKB-EC"/>
</dbReference>
<gene>
    <name evidence="6" type="primary">pepQ</name>
</gene>
<name>A0A075IBW1_9EURY</name>
<keyword evidence="1" id="KW-0479">Metal-binding</keyword>
<keyword evidence="6" id="KW-0224">Dipeptidase</keyword>
<dbReference type="SUPFAM" id="SSF53092">
    <property type="entry name" value="Creatinase/prolidase N-terminal domain"/>
    <property type="match status" value="1"/>
</dbReference>
<dbReference type="PRINTS" id="PR00599">
    <property type="entry name" value="MAPEPTIDASE"/>
</dbReference>
<keyword evidence="6" id="KW-0645">Protease</keyword>
<dbReference type="AlphaFoldDB" id="A0A075IBW1"/>
<evidence type="ECO:0000256" key="2">
    <source>
        <dbReference type="ARBA" id="ARBA00022801"/>
    </source>
</evidence>
<keyword evidence="3" id="KW-0175">Coiled coil</keyword>
<reference evidence="6" key="1">
    <citation type="journal article" date="2014" name="Genome Biol. Evol.">
        <title>Pangenome evidence for extensive interdomain horizontal transfer affecting lineage core and shell genes in uncultured planktonic thaumarchaeota and euryarchaeota.</title>
        <authorList>
            <person name="Deschamps P."/>
            <person name="Zivanovic Y."/>
            <person name="Moreira D."/>
            <person name="Rodriguez-Valera F."/>
            <person name="Lopez-Garcia P."/>
        </authorList>
    </citation>
    <scope>NUCLEOTIDE SEQUENCE</scope>
</reference>
<dbReference type="Pfam" id="PF01321">
    <property type="entry name" value="Creatinase_N"/>
    <property type="match status" value="1"/>
</dbReference>
<dbReference type="SUPFAM" id="SSF55920">
    <property type="entry name" value="Creatinase/aminopeptidase"/>
    <property type="match status" value="1"/>
</dbReference>
<dbReference type="InterPro" id="IPR001714">
    <property type="entry name" value="Pept_M24_MAP"/>
</dbReference>
<evidence type="ECO:0000259" key="5">
    <source>
        <dbReference type="Pfam" id="PF01321"/>
    </source>
</evidence>
<evidence type="ECO:0000256" key="3">
    <source>
        <dbReference type="SAM" id="Coils"/>
    </source>
</evidence>
<proteinExistence type="predicted"/>
<organism evidence="6">
    <name type="scientific">uncultured marine group II/III euryarchaeote SAT1000_17_E06</name>
    <dbReference type="NCBI Taxonomy" id="1456561"/>
    <lineage>
        <taxon>Archaea</taxon>
        <taxon>Methanobacteriati</taxon>
        <taxon>Methanobacteriota</taxon>
        <taxon>environmental samples</taxon>
    </lineage>
</organism>
<dbReference type="InterPro" id="IPR000994">
    <property type="entry name" value="Pept_M24"/>
</dbReference>